<dbReference type="OrthoDB" id="3222645at2759"/>
<dbReference type="AlphaFoldDB" id="A0A060SC98"/>
<protein>
    <submittedName>
        <fullName evidence="3">Uncharacterized protein</fullName>
    </submittedName>
</protein>
<accession>A0A060SC98</accession>
<evidence type="ECO:0000256" key="1">
    <source>
        <dbReference type="SAM" id="Coils"/>
    </source>
</evidence>
<proteinExistence type="predicted"/>
<evidence type="ECO:0000313" key="4">
    <source>
        <dbReference type="Proteomes" id="UP000029665"/>
    </source>
</evidence>
<keyword evidence="1" id="KW-0175">Coiled coil</keyword>
<keyword evidence="4" id="KW-1185">Reference proteome</keyword>
<gene>
    <name evidence="3" type="ORF">BN946_scf184943.g25</name>
</gene>
<dbReference type="STRING" id="5643.A0A060SC98"/>
<reference evidence="3" key="1">
    <citation type="submission" date="2014-01" db="EMBL/GenBank/DDBJ databases">
        <title>The genome of the white-rot fungus Pycnoporus cinnabarinus: a basidiomycete model with a versatile arsenal for lignocellulosic biomass breakdown.</title>
        <authorList>
            <person name="Levasseur A."/>
            <person name="Lomascolo A."/>
            <person name="Ruiz-Duenas F.J."/>
            <person name="Uzan E."/>
            <person name="Piumi F."/>
            <person name="Kues U."/>
            <person name="Ram A.F.J."/>
            <person name="Murat C."/>
            <person name="Haon M."/>
            <person name="Benoit I."/>
            <person name="Arfi Y."/>
            <person name="Chevret D."/>
            <person name="Drula E."/>
            <person name="Kwon M.J."/>
            <person name="Gouret P."/>
            <person name="Lesage-Meessen L."/>
            <person name="Lombard V."/>
            <person name="Mariette J."/>
            <person name="Noirot C."/>
            <person name="Park J."/>
            <person name="Patyshakuliyeva A."/>
            <person name="Wieneger R.A.B."/>
            <person name="Wosten H.A.B."/>
            <person name="Martin F."/>
            <person name="Coutinho P.M."/>
            <person name="de Vries R."/>
            <person name="Martinez A.T."/>
            <person name="Klopp C."/>
            <person name="Pontarotti P."/>
            <person name="Henrissat B."/>
            <person name="Record E."/>
        </authorList>
    </citation>
    <scope>NUCLEOTIDE SEQUENCE [LARGE SCALE GENOMIC DNA]</scope>
    <source>
        <strain evidence="3">BRFM137</strain>
    </source>
</reference>
<feature type="region of interest" description="Disordered" evidence="2">
    <location>
        <begin position="15"/>
        <end position="37"/>
    </location>
</feature>
<dbReference type="HOGENOM" id="CLU_031481_7_0_1"/>
<dbReference type="OMA" id="SIMAYEY"/>
<evidence type="ECO:0000313" key="3">
    <source>
        <dbReference type="EMBL" id="CDO71990.1"/>
    </source>
</evidence>
<evidence type="ECO:0000256" key="2">
    <source>
        <dbReference type="SAM" id="MobiDB-lite"/>
    </source>
</evidence>
<comment type="caution">
    <text evidence="3">The sequence shown here is derived from an EMBL/GenBank/DDBJ whole genome shotgun (WGS) entry which is preliminary data.</text>
</comment>
<dbReference type="Proteomes" id="UP000029665">
    <property type="component" value="Unassembled WGS sequence"/>
</dbReference>
<sequence length="461" mass="51350">MNSFSASITNWLGNSARTSENESAPHRQTSLRRHGEGDYRQRHLALEGAFAKATKDLEATKRREEDMQDAIQTLQTELDEERLARKANEEQLRQAEENAERYKKHATHLSSQLKASNMQKNEVERAFARLETEQEHLISMLETRTAELKEAQTYLSRTDDVSDSEVLQLVERINSQMYQTASTIANGFQSSYGKQRDEAVRADAASRLVQAGLLGPDLPRLLSNADHERDNVLVQIALQTLFATVLYHLAYPWSKIIDDQIPFLNKIYKEMREHEPQSVFGRWRAMTLTYLHAILPVKTGSASSAARWILDNVNDILLAAGSLDHADLLKKVHGKGLKALTTQALGFRDIAGVRVVSGDFRARIASPNEAFAPQRMDDEWADPKDANVGDPSDAQVFSTTHLGLVRTEWPMEGGKRANGAGGGAAAREFLLLKPKVVLVHTLQEILADFLPGSAMAVTEGV</sequence>
<dbReference type="EMBL" id="CCBP010000109">
    <property type="protein sequence ID" value="CDO71990.1"/>
    <property type="molecule type" value="Genomic_DNA"/>
</dbReference>
<name>A0A060SC98_PYCCI</name>
<feature type="coiled-coil region" evidence="1">
    <location>
        <begin position="57"/>
        <end position="133"/>
    </location>
</feature>
<organism evidence="3 4">
    <name type="scientific">Pycnoporus cinnabarinus</name>
    <name type="common">Cinnabar-red polypore</name>
    <name type="synonym">Trametes cinnabarina</name>
    <dbReference type="NCBI Taxonomy" id="5643"/>
    <lineage>
        <taxon>Eukaryota</taxon>
        <taxon>Fungi</taxon>
        <taxon>Dikarya</taxon>
        <taxon>Basidiomycota</taxon>
        <taxon>Agaricomycotina</taxon>
        <taxon>Agaricomycetes</taxon>
        <taxon>Polyporales</taxon>
        <taxon>Polyporaceae</taxon>
        <taxon>Trametes</taxon>
    </lineage>
</organism>